<feature type="domain" description="PH" evidence="2">
    <location>
        <begin position="304"/>
        <end position="412"/>
    </location>
</feature>
<evidence type="ECO:0000256" key="1">
    <source>
        <dbReference type="SAM" id="MobiDB-lite"/>
    </source>
</evidence>
<proteinExistence type="predicted"/>
<feature type="compositionally biased region" description="Low complexity" evidence="1">
    <location>
        <begin position="235"/>
        <end position="249"/>
    </location>
</feature>
<name>A0A9P4TZC6_9PEZI</name>
<dbReference type="InterPro" id="IPR057082">
    <property type="entry name" value="PH_C"/>
</dbReference>
<keyword evidence="5" id="KW-1185">Reference proteome</keyword>
<evidence type="ECO:0000313" key="5">
    <source>
        <dbReference type="Proteomes" id="UP000800235"/>
    </source>
</evidence>
<evidence type="ECO:0000313" key="4">
    <source>
        <dbReference type="EMBL" id="KAF2431256.1"/>
    </source>
</evidence>
<feature type="region of interest" description="Disordered" evidence="1">
    <location>
        <begin position="196"/>
        <end position="260"/>
    </location>
</feature>
<sequence length="543" mass="61662">MSRMLERAAAEANAAAAGLQIFHDNIPDNDIDGCIQELLALAHCYTELDLEYPDYARISARLAQDVHISIRSLTFTLRHVRDMFGDTRSTKASGGRPYRRAWEELKVFFVNVEGDFGLLARLETYSIFVGNVVGSLRGDRVEPGEIVRDRERINSLLEKQEAQIRREASLEDRFAGFSFVEPPEWVPPPPHIRPPMQHLHGFPFPPPPPPPPLSTWSDGSDPFVMPTAPEPPRPWGSTSPTSPTLSSNSFQTWASASSGGPPVATTLSHWATRVFDGKHTKTAFRARGEPSICYGHPDPPTCVERLRADGFIEVLRLPLDATRVYARLYWRPSDHRARLLLTVKDSTAPALKYCIPLTALKLKRNGPNLHLFRYSTEEDELKIWAKLSFTQYEQLILFYCAFAAMKSQDWRKYPPILEDKIHKRERSEEIEEWAGEIKDDNYLHAVRIYRDKDSGGIRLEARARRGNFTLTPIWTAFITEDVDDAGWIKRISPKLVQLKNLTPYVFCHGYSPPRGKSGNFQLRFTTITDANGFMNMINNLAIS</sequence>
<dbReference type="OrthoDB" id="5345571at2759"/>
<organism evidence="4 5">
    <name type="scientific">Tothia fuscella</name>
    <dbReference type="NCBI Taxonomy" id="1048955"/>
    <lineage>
        <taxon>Eukaryota</taxon>
        <taxon>Fungi</taxon>
        <taxon>Dikarya</taxon>
        <taxon>Ascomycota</taxon>
        <taxon>Pezizomycotina</taxon>
        <taxon>Dothideomycetes</taxon>
        <taxon>Pleosporomycetidae</taxon>
        <taxon>Venturiales</taxon>
        <taxon>Cylindrosympodiaceae</taxon>
        <taxon>Tothia</taxon>
    </lineage>
</organism>
<comment type="caution">
    <text evidence="4">The sequence shown here is derived from an EMBL/GenBank/DDBJ whole genome shotgun (WGS) entry which is preliminary data.</text>
</comment>
<gene>
    <name evidence="4" type="ORF">EJ08DRAFT_193635</name>
</gene>
<feature type="domain" description="PH" evidence="3">
    <location>
        <begin position="432"/>
        <end position="540"/>
    </location>
</feature>
<protein>
    <submittedName>
        <fullName evidence="4">Uncharacterized protein</fullName>
    </submittedName>
</protein>
<evidence type="ECO:0000259" key="3">
    <source>
        <dbReference type="Pfam" id="PF23076"/>
    </source>
</evidence>
<dbReference type="EMBL" id="MU007033">
    <property type="protein sequence ID" value="KAF2431256.1"/>
    <property type="molecule type" value="Genomic_DNA"/>
</dbReference>
<dbReference type="Pfam" id="PF23076">
    <property type="entry name" value="PH_FT_C"/>
    <property type="match status" value="1"/>
</dbReference>
<dbReference type="InterPro" id="IPR057081">
    <property type="entry name" value="PH_N"/>
</dbReference>
<evidence type="ECO:0000259" key="2">
    <source>
        <dbReference type="Pfam" id="PF23074"/>
    </source>
</evidence>
<dbReference type="Proteomes" id="UP000800235">
    <property type="component" value="Unassembled WGS sequence"/>
</dbReference>
<reference evidence="4" key="1">
    <citation type="journal article" date="2020" name="Stud. Mycol.">
        <title>101 Dothideomycetes genomes: a test case for predicting lifestyles and emergence of pathogens.</title>
        <authorList>
            <person name="Haridas S."/>
            <person name="Albert R."/>
            <person name="Binder M."/>
            <person name="Bloem J."/>
            <person name="Labutti K."/>
            <person name="Salamov A."/>
            <person name="Andreopoulos B."/>
            <person name="Baker S."/>
            <person name="Barry K."/>
            <person name="Bills G."/>
            <person name="Bluhm B."/>
            <person name="Cannon C."/>
            <person name="Castanera R."/>
            <person name="Culley D."/>
            <person name="Daum C."/>
            <person name="Ezra D."/>
            <person name="Gonzalez J."/>
            <person name="Henrissat B."/>
            <person name="Kuo A."/>
            <person name="Liang C."/>
            <person name="Lipzen A."/>
            <person name="Lutzoni F."/>
            <person name="Magnuson J."/>
            <person name="Mondo S."/>
            <person name="Nolan M."/>
            <person name="Ohm R."/>
            <person name="Pangilinan J."/>
            <person name="Park H.-J."/>
            <person name="Ramirez L."/>
            <person name="Alfaro M."/>
            <person name="Sun H."/>
            <person name="Tritt A."/>
            <person name="Yoshinaga Y."/>
            <person name="Zwiers L.-H."/>
            <person name="Turgeon B."/>
            <person name="Goodwin S."/>
            <person name="Spatafora J."/>
            <person name="Crous P."/>
            <person name="Grigoriev I."/>
        </authorList>
    </citation>
    <scope>NUCLEOTIDE SEQUENCE</scope>
    <source>
        <strain evidence="4">CBS 130266</strain>
    </source>
</reference>
<dbReference type="Pfam" id="PF23074">
    <property type="entry name" value="PH_FT_N"/>
    <property type="match status" value="1"/>
</dbReference>
<accession>A0A9P4TZC6</accession>
<dbReference type="AlphaFoldDB" id="A0A9P4TZC6"/>
<feature type="compositionally biased region" description="Pro residues" evidence="1">
    <location>
        <begin position="203"/>
        <end position="213"/>
    </location>
</feature>